<evidence type="ECO:0000313" key="1">
    <source>
        <dbReference type="EMBL" id="MBC1318415.1"/>
    </source>
</evidence>
<dbReference type="RefSeq" id="WP_185369217.1">
    <property type="nucleotide sequence ID" value="NZ_JAARMV010000007.1"/>
</dbReference>
<dbReference type="AlphaFoldDB" id="A0A7X1DSB2"/>
<dbReference type="EMBL" id="JAARMV010000007">
    <property type="protein sequence ID" value="MBC2373601.1"/>
    <property type="molecule type" value="Genomic_DNA"/>
</dbReference>
<protein>
    <submittedName>
        <fullName evidence="2">Uncharacterized protein</fullName>
    </submittedName>
</protein>
<dbReference type="EMBL" id="JAAROV010000008">
    <property type="protein sequence ID" value="MBC1318415.1"/>
    <property type="molecule type" value="Genomic_DNA"/>
</dbReference>
<comment type="caution">
    <text evidence="2">The sequence shown here is derived from an EMBL/GenBank/DDBJ whole genome shotgun (WGS) entry which is preliminary data.</text>
</comment>
<evidence type="ECO:0000313" key="3">
    <source>
        <dbReference type="Proteomes" id="UP000543379"/>
    </source>
</evidence>
<sequence>MGCDIHVFVEVKNKKSGKWNTYLEADGGLPEYIGRNYDLYAILANVRNGYGFAGIDTGDGFECISKPRGVPFDASETYLSQVEEWGSDGHSHSFLTLAELQSFDWEGKKTNHRGYLRQRDYKHYKETGELRYLCDDVSGVNVVKVNNDTMEKVINGTLKGGSDTDFYTQIQWEESYAESCDYFLKKQLPILVDLARQCDTSEEDIRISFFFDN</sequence>
<dbReference type="Proteomes" id="UP000546244">
    <property type="component" value="Unassembled WGS sequence"/>
</dbReference>
<reference evidence="3 4" key="1">
    <citation type="submission" date="2020-03" db="EMBL/GenBank/DDBJ databases">
        <title>Soil Listeria distribution.</title>
        <authorList>
            <person name="Liao J."/>
            <person name="Wiedmann M."/>
        </authorList>
    </citation>
    <scope>NUCLEOTIDE SEQUENCE [LARGE SCALE GENOMIC DNA]</scope>
    <source>
        <strain evidence="1 3">FSL L7-1816</strain>
        <strain evidence="2 4">FSL L7-1850</strain>
    </source>
</reference>
<organism evidence="2 4">
    <name type="scientific">Listeria booriae</name>
    <dbReference type="NCBI Taxonomy" id="1552123"/>
    <lineage>
        <taxon>Bacteria</taxon>
        <taxon>Bacillati</taxon>
        <taxon>Bacillota</taxon>
        <taxon>Bacilli</taxon>
        <taxon>Bacillales</taxon>
        <taxon>Listeriaceae</taxon>
        <taxon>Listeria</taxon>
    </lineage>
</organism>
<dbReference type="Proteomes" id="UP000543379">
    <property type="component" value="Unassembled WGS sequence"/>
</dbReference>
<evidence type="ECO:0000313" key="4">
    <source>
        <dbReference type="Proteomes" id="UP000546244"/>
    </source>
</evidence>
<gene>
    <name evidence="1" type="ORF">HB811_16680</name>
    <name evidence="2" type="ORF">HBP98_16440</name>
</gene>
<accession>A0A7X1DSB2</accession>
<name>A0A7X1DSB2_9LIST</name>
<proteinExistence type="predicted"/>
<evidence type="ECO:0000313" key="2">
    <source>
        <dbReference type="EMBL" id="MBC2373601.1"/>
    </source>
</evidence>